<dbReference type="CDD" id="cd08558">
    <property type="entry name" value="PI-PLCc_eukaryota"/>
    <property type="match status" value="1"/>
</dbReference>
<dbReference type="InterPro" id="IPR001192">
    <property type="entry name" value="PI-PLC_fam"/>
</dbReference>
<dbReference type="Gene3D" id="1.10.238.10">
    <property type="entry name" value="EF-hand"/>
    <property type="match status" value="1"/>
</dbReference>
<dbReference type="GO" id="GO:0007214">
    <property type="term" value="P:gamma-aminobutyric acid signaling pathway"/>
    <property type="evidence" value="ECO:0007669"/>
    <property type="project" value="TreeGrafter"/>
</dbReference>
<dbReference type="PANTHER" id="PTHR10336">
    <property type="entry name" value="PHOSPHOINOSITIDE-SPECIFIC PHOSPHOLIPASE C FAMILY PROTEIN"/>
    <property type="match status" value="1"/>
</dbReference>
<feature type="domain" description="PI-PLC Y-box" evidence="8">
    <location>
        <begin position="563"/>
        <end position="678"/>
    </location>
</feature>
<keyword evidence="3" id="KW-0807">Transducer</keyword>
<gene>
    <name evidence="9" type="primary">PLCL2_1</name>
    <name evidence="9" type="ORF">FJT64_004423</name>
</gene>
<dbReference type="PROSITE" id="PS50008">
    <property type="entry name" value="PIPLC_Y_DOMAIN"/>
    <property type="match status" value="1"/>
</dbReference>
<dbReference type="PRINTS" id="PR00390">
    <property type="entry name" value="PHPHLIPASEC"/>
</dbReference>
<dbReference type="EMBL" id="VIIS01001441">
    <property type="protein sequence ID" value="KAF0298174.1"/>
    <property type="molecule type" value="Genomic_DNA"/>
</dbReference>
<dbReference type="InterPro" id="IPR001711">
    <property type="entry name" value="PLipase_C_Pinositol-sp_Y"/>
</dbReference>
<sequence>MSETEPAEAGRLNGVGRHLSMGGEPPPEPRPAQKPLRKTKSVSFHSATCLRSERKVSSVQECLQRMIVGSTLIKIRPNLRQYHRFFSVTEDLTAVRWVPSKKSNKAQVPIDSIKEIRTGKNTPIFRNKEFSGAYCEECAFSIIYGEEFESLDLVAPCPDEANIWITGLNALIAREQGGPAVATQVPAASAPMMEPSQTTLVPGTGANRCVEGDAPDGMDEKAAVRERWLAEMFARAAGDDLALLDERAAIELMRRLNSQITTGRIKQKLAEYDNQRADGDVRGMLTSREFIDMFKEIATRPDIYFLLLRHSNKEYMTVEDLHLFLEGEQGMTGLTWEKCMDIIKHYEPNPESQRSGQLMIDGFTRYLLSAECDVFSWRHRKVCQEMTHPLSHYFISCSHNTYLMQDQLRGPSSVEGYIRALNNGCRCVKVDCWDGRDEEPMVYHGNTLTSRTPLLDVVKTISDYAFEVSDYPLILHLENHCSRPVQKRIVQLLRDTLGKRLYVHPANCRKQVTELSPQELKHRILIKGKKLPAGTEGDGDVSDEDEGGSYRADSRKVPLCRELSDLISLHRTRLTETAGLKERGSWNEMCSLSEYTANKLIQTCPEDFIQQNKSTLTRVYPNTSRVDSSNYNPQDFWNVGCQLVALNFQTPGTMMDVYDGRFRQNGCCGYVLKPAVMREPIGFFSPFTKDPVPGVTPQMLKIKVISAQQLPKPRGSTAKATVIDPYVVLQVFGIPADCAEVRGRTVSNEGNSPIFDEPFEFLINLPEMALLRFVVLDDEFIGDDFIGQYSIPFDCLQTGYRHVNLLSNTGEPLDNATLFVHVAISSCVAGTNLVPLVAQAMKWRADVTDSMARLQSECGLGDTANIKQCVRVIIQRLASAHDVTGLVLREEDGLPMLVVSGGPLSPHLSRSLSTLESALLEFGHMTTGCDDLVRQLHAQFAVVTEMYEGLGDRCLAAGLKGKKKDRAHENFAWNARVIQGQMDLLEACRRDCRQRLQQMQSSQDMITKYLSKDRSPATRERPRLTVPLPPAEREPPVCHTPPTPATSSGDLRPKSILKKTNSSVEPNLVGDMQPLGLTEAPVSPLSLSRASVTPPDPDTAL</sequence>
<comment type="catalytic activity">
    <reaction evidence="4">
        <text>a 1,2-diacyl-sn-glycero-3-phospho-(1D-myo-inositol-4,5-bisphosphate) + H2O = 1D-myo-inositol 1,4,5-trisphosphate + a 1,2-diacyl-sn-glycerol + H(+)</text>
        <dbReference type="Rhea" id="RHEA:33179"/>
        <dbReference type="ChEBI" id="CHEBI:15377"/>
        <dbReference type="ChEBI" id="CHEBI:15378"/>
        <dbReference type="ChEBI" id="CHEBI:17815"/>
        <dbReference type="ChEBI" id="CHEBI:58456"/>
        <dbReference type="ChEBI" id="CHEBI:203600"/>
        <dbReference type="EC" id="3.1.4.11"/>
    </reaction>
</comment>
<comment type="subcellular location">
    <subcellularLocation>
        <location evidence="1">Cytoplasm</location>
    </subcellularLocation>
</comment>
<keyword evidence="4" id="KW-0442">Lipid degradation</keyword>
<dbReference type="EC" id="3.1.4.11" evidence="4"/>
<evidence type="ECO:0000313" key="10">
    <source>
        <dbReference type="Proteomes" id="UP000440578"/>
    </source>
</evidence>
<evidence type="ECO:0000256" key="4">
    <source>
        <dbReference type="RuleBase" id="RU361133"/>
    </source>
</evidence>
<keyword evidence="4" id="KW-0443">Lipid metabolism</keyword>
<dbReference type="InterPro" id="IPR015359">
    <property type="entry name" value="PLC_EF-hand-like"/>
</dbReference>
<dbReference type="InterPro" id="IPR001849">
    <property type="entry name" value="PH_domain"/>
</dbReference>
<dbReference type="FunFam" id="2.30.29.30:FF:000025">
    <property type="entry name" value="Phosphoinositide phospholipase C"/>
    <property type="match status" value="1"/>
</dbReference>
<dbReference type="CDD" id="cd13364">
    <property type="entry name" value="PH_PLC_eta"/>
    <property type="match status" value="1"/>
</dbReference>
<dbReference type="InterPro" id="IPR011992">
    <property type="entry name" value="EF-hand-dom_pair"/>
</dbReference>
<evidence type="ECO:0000256" key="3">
    <source>
        <dbReference type="ARBA" id="ARBA00023224"/>
    </source>
</evidence>
<dbReference type="InterPro" id="IPR035892">
    <property type="entry name" value="C2_domain_sf"/>
</dbReference>
<comment type="caution">
    <text evidence="9">The sequence shown here is derived from an EMBL/GenBank/DDBJ whole genome shotgun (WGS) entry which is preliminary data.</text>
</comment>
<dbReference type="Pfam" id="PF00168">
    <property type="entry name" value="C2"/>
    <property type="match status" value="1"/>
</dbReference>
<dbReference type="SMART" id="SM00148">
    <property type="entry name" value="PLCXc"/>
    <property type="match status" value="1"/>
</dbReference>
<dbReference type="FunFam" id="1.10.238.10:FF:000005">
    <property type="entry name" value="Phosphoinositide phospholipase C"/>
    <property type="match status" value="1"/>
</dbReference>
<dbReference type="AlphaFoldDB" id="A0A6A4W322"/>
<dbReference type="PROSITE" id="PS50004">
    <property type="entry name" value="C2"/>
    <property type="match status" value="1"/>
</dbReference>
<dbReference type="PANTHER" id="PTHR10336:SF196">
    <property type="entry name" value="PHOSPHOINOSITIDE PHOSPHOLIPASE C"/>
    <property type="match status" value="1"/>
</dbReference>
<feature type="region of interest" description="Disordered" evidence="5">
    <location>
        <begin position="1010"/>
        <end position="1101"/>
    </location>
</feature>
<dbReference type="SUPFAM" id="SSF50729">
    <property type="entry name" value="PH domain-like"/>
    <property type="match status" value="1"/>
</dbReference>
<keyword evidence="2" id="KW-0963">Cytoplasm</keyword>
<dbReference type="PROSITE" id="PS50007">
    <property type="entry name" value="PIPLC_X_DOMAIN"/>
    <property type="match status" value="1"/>
</dbReference>
<dbReference type="GO" id="GO:0048015">
    <property type="term" value="P:phosphatidylinositol-mediated signaling"/>
    <property type="evidence" value="ECO:0007669"/>
    <property type="project" value="TreeGrafter"/>
</dbReference>
<proteinExistence type="predicted"/>
<dbReference type="InterPro" id="IPR000909">
    <property type="entry name" value="PLipase_C_PInositol-sp_X_dom"/>
</dbReference>
<dbReference type="SMART" id="SM00149">
    <property type="entry name" value="PLCYc"/>
    <property type="match status" value="1"/>
</dbReference>
<dbReference type="SUPFAM" id="SSF51695">
    <property type="entry name" value="PLC-like phosphodiesterases"/>
    <property type="match status" value="1"/>
</dbReference>
<organism evidence="9 10">
    <name type="scientific">Amphibalanus amphitrite</name>
    <name type="common">Striped barnacle</name>
    <name type="synonym">Balanus amphitrite</name>
    <dbReference type="NCBI Taxonomy" id="1232801"/>
    <lineage>
        <taxon>Eukaryota</taxon>
        <taxon>Metazoa</taxon>
        <taxon>Ecdysozoa</taxon>
        <taxon>Arthropoda</taxon>
        <taxon>Crustacea</taxon>
        <taxon>Multicrustacea</taxon>
        <taxon>Cirripedia</taxon>
        <taxon>Thoracica</taxon>
        <taxon>Thoracicalcarea</taxon>
        <taxon>Balanomorpha</taxon>
        <taxon>Balanoidea</taxon>
        <taxon>Balanidae</taxon>
        <taxon>Amphibalaninae</taxon>
        <taxon>Amphibalanus</taxon>
    </lineage>
</organism>
<evidence type="ECO:0000256" key="5">
    <source>
        <dbReference type="SAM" id="MobiDB-lite"/>
    </source>
</evidence>
<evidence type="ECO:0000259" key="7">
    <source>
        <dbReference type="PROSITE" id="PS50004"/>
    </source>
</evidence>
<keyword evidence="10" id="KW-1185">Reference proteome</keyword>
<dbReference type="GO" id="GO:0005737">
    <property type="term" value="C:cytoplasm"/>
    <property type="evidence" value="ECO:0007669"/>
    <property type="project" value="UniProtKB-SubCell"/>
</dbReference>
<dbReference type="GO" id="GO:0016042">
    <property type="term" value="P:lipid catabolic process"/>
    <property type="evidence" value="ECO:0007669"/>
    <property type="project" value="UniProtKB-KW"/>
</dbReference>
<dbReference type="Pfam" id="PF00388">
    <property type="entry name" value="PI-PLC-X"/>
    <property type="match status" value="1"/>
</dbReference>
<feature type="compositionally biased region" description="Acidic residues" evidence="5">
    <location>
        <begin position="537"/>
        <end position="547"/>
    </location>
</feature>
<dbReference type="Proteomes" id="UP000440578">
    <property type="component" value="Unassembled WGS sequence"/>
</dbReference>
<accession>A0A6A4W322</accession>
<dbReference type="SMART" id="SM00239">
    <property type="entry name" value="C2"/>
    <property type="match status" value="1"/>
</dbReference>
<evidence type="ECO:0000313" key="9">
    <source>
        <dbReference type="EMBL" id="KAF0298174.1"/>
    </source>
</evidence>
<dbReference type="Gene3D" id="2.30.29.30">
    <property type="entry name" value="Pleckstrin-homology domain (PH domain)/Phosphotyrosine-binding domain (PTB)"/>
    <property type="match status" value="1"/>
</dbReference>
<dbReference type="GO" id="GO:0051209">
    <property type="term" value="P:release of sequestered calcium ion into cytosol"/>
    <property type="evidence" value="ECO:0007669"/>
    <property type="project" value="TreeGrafter"/>
</dbReference>
<dbReference type="GO" id="GO:0046488">
    <property type="term" value="P:phosphatidylinositol metabolic process"/>
    <property type="evidence" value="ECO:0007669"/>
    <property type="project" value="TreeGrafter"/>
</dbReference>
<dbReference type="OrthoDB" id="269822at2759"/>
<dbReference type="GO" id="GO:0004435">
    <property type="term" value="F:phosphatidylinositol-4,5-bisphosphate phospholipase C activity"/>
    <property type="evidence" value="ECO:0007669"/>
    <property type="project" value="UniProtKB-EC"/>
</dbReference>
<reference evidence="9 10" key="1">
    <citation type="submission" date="2019-07" db="EMBL/GenBank/DDBJ databases">
        <title>Draft genome assembly of a fouling barnacle, Amphibalanus amphitrite (Darwin, 1854): The first reference genome for Thecostraca.</title>
        <authorList>
            <person name="Kim W."/>
        </authorList>
    </citation>
    <scope>NUCLEOTIDE SEQUENCE [LARGE SCALE GENOMIC DNA]</scope>
    <source>
        <strain evidence="9">SNU_AA5</strain>
        <tissue evidence="9">Soma without cirri and trophi</tissue>
    </source>
</reference>
<keyword evidence="4" id="KW-0378">Hydrolase</keyword>
<dbReference type="PROSITE" id="PS50003">
    <property type="entry name" value="PH_DOMAIN"/>
    <property type="match status" value="1"/>
</dbReference>
<dbReference type="InterPro" id="IPR000008">
    <property type="entry name" value="C2_dom"/>
</dbReference>
<feature type="compositionally biased region" description="Basic and acidic residues" evidence="5">
    <location>
        <begin position="1010"/>
        <end position="1023"/>
    </location>
</feature>
<dbReference type="Gene3D" id="2.60.40.150">
    <property type="entry name" value="C2 domain"/>
    <property type="match status" value="1"/>
</dbReference>
<dbReference type="InterPro" id="IPR011993">
    <property type="entry name" value="PH-like_dom_sf"/>
</dbReference>
<dbReference type="GO" id="GO:0032228">
    <property type="term" value="P:regulation of synaptic transmission, GABAergic"/>
    <property type="evidence" value="ECO:0007669"/>
    <property type="project" value="TreeGrafter"/>
</dbReference>
<feature type="region of interest" description="Disordered" evidence="5">
    <location>
        <begin position="531"/>
        <end position="552"/>
    </location>
</feature>
<dbReference type="Pfam" id="PF09279">
    <property type="entry name" value="EF-hand_like"/>
    <property type="match status" value="1"/>
</dbReference>
<evidence type="ECO:0000259" key="8">
    <source>
        <dbReference type="PROSITE" id="PS50008"/>
    </source>
</evidence>
<dbReference type="CDD" id="cd16206">
    <property type="entry name" value="EFh_PRIP"/>
    <property type="match status" value="1"/>
</dbReference>
<feature type="domain" description="C2" evidence="7">
    <location>
        <begin position="681"/>
        <end position="807"/>
    </location>
</feature>
<feature type="region of interest" description="Disordered" evidence="5">
    <location>
        <begin position="1"/>
        <end position="40"/>
    </location>
</feature>
<evidence type="ECO:0000259" key="6">
    <source>
        <dbReference type="PROSITE" id="PS50003"/>
    </source>
</evidence>
<evidence type="ECO:0000256" key="1">
    <source>
        <dbReference type="ARBA" id="ARBA00004496"/>
    </source>
</evidence>
<feature type="domain" description="PH" evidence="6">
    <location>
        <begin position="65"/>
        <end position="173"/>
    </location>
</feature>
<evidence type="ECO:0000256" key="2">
    <source>
        <dbReference type="ARBA" id="ARBA00022490"/>
    </source>
</evidence>
<name>A0A6A4W322_AMPAM</name>
<dbReference type="SUPFAM" id="SSF47473">
    <property type="entry name" value="EF-hand"/>
    <property type="match status" value="1"/>
</dbReference>
<dbReference type="Pfam" id="PF16457">
    <property type="entry name" value="PH_12"/>
    <property type="match status" value="1"/>
</dbReference>
<dbReference type="CDD" id="cd00275">
    <property type="entry name" value="C2_PLC_like"/>
    <property type="match status" value="1"/>
</dbReference>
<dbReference type="SUPFAM" id="SSF49562">
    <property type="entry name" value="C2 domain (Calcium/lipid-binding domain, CaLB)"/>
    <property type="match status" value="1"/>
</dbReference>
<dbReference type="Gene3D" id="3.20.20.190">
    <property type="entry name" value="Phosphatidylinositol (PI) phosphodiesterase"/>
    <property type="match status" value="1"/>
</dbReference>
<dbReference type="Pfam" id="PF00387">
    <property type="entry name" value="PI-PLC-Y"/>
    <property type="match status" value="1"/>
</dbReference>
<protein>
    <recommendedName>
        <fullName evidence="4">Phosphoinositide phospholipase C</fullName>
        <ecNumber evidence="4">3.1.4.11</ecNumber>
    </recommendedName>
</protein>
<dbReference type="InterPro" id="IPR017946">
    <property type="entry name" value="PLC-like_Pdiesterase_TIM-brl"/>
</dbReference>